<gene>
    <name evidence="2" type="ORF">KB1_17440</name>
</gene>
<keyword evidence="1" id="KW-1133">Transmembrane helix</keyword>
<accession>A0AAD1KRD4</accession>
<keyword evidence="1" id="KW-0472">Membrane</keyword>
<evidence type="ECO:0000313" key="2">
    <source>
        <dbReference type="EMBL" id="BCY25754.1"/>
    </source>
</evidence>
<evidence type="ECO:0000256" key="1">
    <source>
        <dbReference type="SAM" id="Phobius"/>
    </source>
</evidence>
<organism evidence="2 3">
    <name type="scientific">Cutibacterium modestum</name>
    <dbReference type="NCBI Taxonomy" id="2559073"/>
    <lineage>
        <taxon>Bacteria</taxon>
        <taxon>Bacillati</taxon>
        <taxon>Actinomycetota</taxon>
        <taxon>Actinomycetes</taxon>
        <taxon>Propionibacteriales</taxon>
        <taxon>Propionibacteriaceae</taxon>
        <taxon>Cutibacterium</taxon>
    </lineage>
</organism>
<sequence length="143" mass="15641">MGHVSTPSRDPSLTDEAHERIVTRYPKPRRAPWVALIIVLAAILIGWTVWTGLYHADQPIRASLHGYHAVSDTRVDVTINLHRPNPSVAGSCTLAATGADHVRVGETTVTFPAGSSRDETIHTSVKTFSRAVTAELEKCRPIR</sequence>
<dbReference type="RefSeq" id="WP_002527863.1">
    <property type="nucleotide sequence ID" value="NZ_AP024747.1"/>
</dbReference>
<evidence type="ECO:0008006" key="4">
    <source>
        <dbReference type="Google" id="ProtNLM"/>
    </source>
</evidence>
<dbReference type="AlphaFoldDB" id="A0AAD1KRD4"/>
<feature type="transmembrane region" description="Helical" evidence="1">
    <location>
        <begin position="33"/>
        <end position="54"/>
    </location>
</feature>
<evidence type="ECO:0000313" key="3">
    <source>
        <dbReference type="Proteomes" id="UP000825072"/>
    </source>
</evidence>
<name>A0AAD1KRD4_9ACTN</name>
<dbReference type="InterPro" id="IPR025443">
    <property type="entry name" value="DUF4307"/>
</dbReference>
<reference evidence="2" key="1">
    <citation type="submission" date="2021-06" db="EMBL/GenBank/DDBJ databases">
        <title>Genome sequence of Cutibacterium modestum strain KB17-24694.</title>
        <authorList>
            <person name="Dekio I."/>
            <person name="Asahina A."/>
            <person name="Nishida M."/>
        </authorList>
    </citation>
    <scope>NUCLEOTIDE SEQUENCE</scope>
    <source>
        <strain evidence="2">KB17-24694</strain>
    </source>
</reference>
<dbReference type="EMBL" id="AP024747">
    <property type="protein sequence ID" value="BCY25754.1"/>
    <property type="molecule type" value="Genomic_DNA"/>
</dbReference>
<proteinExistence type="predicted"/>
<dbReference type="GeneID" id="92880026"/>
<dbReference type="Pfam" id="PF14155">
    <property type="entry name" value="DUF4307"/>
    <property type="match status" value="1"/>
</dbReference>
<protein>
    <recommendedName>
        <fullName evidence="4">DUF4307 domain-containing protein</fullName>
    </recommendedName>
</protein>
<dbReference type="Proteomes" id="UP000825072">
    <property type="component" value="Chromosome 1"/>
</dbReference>
<keyword evidence="1" id="KW-0812">Transmembrane</keyword>